<protein>
    <submittedName>
        <fullName evidence="4">CubicO group peptidase, beta-lactamase class C family</fullName>
    </submittedName>
</protein>
<feature type="chain" id="PRO_5011707979" evidence="1">
    <location>
        <begin position="25"/>
        <end position="517"/>
    </location>
</feature>
<gene>
    <name evidence="4" type="ORF">SAMN04488069_109153</name>
</gene>
<dbReference type="EMBL" id="FNOV01000009">
    <property type="protein sequence ID" value="SDY52082.1"/>
    <property type="molecule type" value="Genomic_DNA"/>
</dbReference>
<feature type="domain" description="Peptidase S12 Pab87-related C-terminal" evidence="3">
    <location>
        <begin position="419"/>
        <end position="506"/>
    </location>
</feature>
<name>A0A1H3KIP3_9BACT</name>
<dbReference type="Gene3D" id="3.40.710.10">
    <property type="entry name" value="DD-peptidase/beta-lactamase superfamily"/>
    <property type="match status" value="1"/>
</dbReference>
<dbReference type="InterPro" id="IPR001466">
    <property type="entry name" value="Beta-lactam-related"/>
</dbReference>
<dbReference type="STRING" id="651662.SAMN04488069_109153"/>
<dbReference type="OrthoDB" id="1522765at2"/>
<evidence type="ECO:0000256" key="1">
    <source>
        <dbReference type="SAM" id="SignalP"/>
    </source>
</evidence>
<dbReference type="SUPFAM" id="SSF56601">
    <property type="entry name" value="beta-lactamase/transpeptidase-like"/>
    <property type="match status" value="1"/>
</dbReference>
<accession>A0A1H3KIP3</accession>
<dbReference type="Proteomes" id="UP000199249">
    <property type="component" value="Unassembled WGS sequence"/>
</dbReference>
<feature type="signal peptide" evidence="1">
    <location>
        <begin position="1"/>
        <end position="24"/>
    </location>
</feature>
<evidence type="ECO:0000313" key="4">
    <source>
        <dbReference type="EMBL" id="SDY52082.1"/>
    </source>
</evidence>
<organism evidence="4 5">
    <name type="scientific">Hymenobacter psychrophilus</name>
    <dbReference type="NCBI Taxonomy" id="651662"/>
    <lineage>
        <taxon>Bacteria</taxon>
        <taxon>Pseudomonadati</taxon>
        <taxon>Bacteroidota</taxon>
        <taxon>Cytophagia</taxon>
        <taxon>Cytophagales</taxon>
        <taxon>Hymenobacteraceae</taxon>
        <taxon>Hymenobacter</taxon>
    </lineage>
</organism>
<dbReference type="InterPro" id="IPR050491">
    <property type="entry name" value="AmpC-like"/>
</dbReference>
<dbReference type="Pfam" id="PF00144">
    <property type="entry name" value="Beta-lactamase"/>
    <property type="match status" value="1"/>
</dbReference>
<feature type="domain" description="Beta-lactamase-related" evidence="2">
    <location>
        <begin position="41"/>
        <end position="381"/>
    </location>
</feature>
<keyword evidence="5" id="KW-1185">Reference proteome</keyword>
<dbReference type="PANTHER" id="PTHR46825">
    <property type="entry name" value="D-ALANYL-D-ALANINE-CARBOXYPEPTIDASE/ENDOPEPTIDASE AMPH"/>
    <property type="match status" value="1"/>
</dbReference>
<dbReference type="InterPro" id="IPR012338">
    <property type="entry name" value="Beta-lactam/transpept-like"/>
</dbReference>
<keyword evidence="1" id="KW-0732">Signal</keyword>
<dbReference type="PANTHER" id="PTHR46825:SF15">
    <property type="entry name" value="BETA-LACTAMASE-RELATED DOMAIN-CONTAINING PROTEIN"/>
    <property type="match status" value="1"/>
</dbReference>
<dbReference type="Gene3D" id="2.40.128.600">
    <property type="match status" value="1"/>
</dbReference>
<proteinExistence type="predicted"/>
<reference evidence="5" key="1">
    <citation type="submission" date="2016-10" db="EMBL/GenBank/DDBJ databases">
        <authorList>
            <person name="Varghese N."/>
            <person name="Submissions S."/>
        </authorList>
    </citation>
    <scope>NUCLEOTIDE SEQUENCE [LARGE SCALE GENOMIC DNA]</scope>
    <source>
        <strain evidence="5">CGMCC 1.8975</strain>
    </source>
</reference>
<evidence type="ECO:0000259" key="3">
    <source>
        <dbReference type="Pfam" id="PF11954"/>
    </source>
</evidence>
<evidence type="ECO:0000259" key="2">
    <source>
        <dbReference type="Pfam" id="PF00144"/>
    </source>
</evidence>
<evidence type="ECO:0000313" key="5">
    <source>
        <dbReference type="Proteomes" id="UP000199249"/>
    </source>
</evidence>
<dbReference type="RefSeq" id="WP_092741354.1">
    <property type="nucleotide sequence ID" value="NZ_FNOV01000009.1"/>
</dbReference>
<dbReference type="InterPro" id="IPR021860">
    <property type="entry name" value="Peptidase_S12_Pab87-rel_C"/>
</dbReference>
<sequence length="517" mass="57375">MPSSTFLRLTAAALLLGATTATQAQTTAPTTPNRFLTDSLDSYVRRGMRLWNIPGLAVVVVKDGQMVVQKGYGVREVGKPALVDEQTLFMIASNTKLFTGTALAKLDGEKKISLDDRVTKYLPDFRLYDSTSTRLVTVRDLLSHHLGFKTFQGDFSFFKSNLERADIVRRMRLMQPTREFRKDYGYCNSGFVAAGEVIPAVTGGTSWEDYVRQNLLQPLGMKSTFVSSLEFAKQPNIATAYSNTFGPLAKVQFDNWDNMGPCASMASNVTDLTHWLRFQLDSGRYEGRQVLPWAALRKTRDANTIISSRKSPLFPTHFVTYALGVESADYNGRQVYWHTGGASGQVSNVCFVPEAGLGLAVLTNNDNQSFFEALRYQILDAYLGVPYIDRSAQLLARRRAGELAAGPDPTLALAARVAKKAKAPLPLKAYVGEFDNPLFGRIQVTQKGKQLLVTLPTHPGLTATLDYMDGQEFRATYSDLVFGVLPAKFEVENGKVKSLEMRANDYVEQDPYVFVKH</sequence>
<dbReference type="AlphaFoldDB" id="A0A1H3KIP3"/>
<dbReference type="Pfam" id="PF11954">
    <property type="entry name" value="DUF3471"/>
    <property type="match status" value="1"/>
</dbReference>